<dbReference type="Gene3D" id="2.130.10.10">
    <property type="entry name" value="YVTN repeat-like/Quinoprotein amine dehydrogenase"/>
    <property type="match status" value="1"/>
</dbReference>
<reference evidence="6" key="1">
    <citation type="journal article" date="2014" name="Front. Microbiol.">
        <title>High frequency of phylogenetically diverse reductive dehalogenase-homologous genes in deep subseafloor sedimentary metagenomes.</title>
        <authorList>
            <person name="Kawai M."/>
            <person name="Futagami T."/>
            <person name="Toyoda A."/>
            <person name="Takaki Y."/>
            <person name="Nishi S."/>
            <person name="Hori S."/>
            <person name="Arai W."/>
            <person name="Tsubouchi T."/>
            <person name="Morono Y."/>
            <person name="Uchiyama I."/>
            <person name="Ito T."/>
            <person name="Fujiyama A."/>
            <person name="Inagaki F."/>
            <person name="Takami H."/>
        </authorList>
    </citation>
    <scope>NUCLEOTIDE SEQUENCE</scope>
    <source>
        <strain evidence="6">Expedition CK06-06</strain>
    </source>
</reference>
<dbReference type="Pfam" id="PF13360">
    <property type="entry name" value="PQQ_2"/>
    <property type="match status" value="1"/>
</dbReference>
<keyword evidence="4" id="KW-1133">Transmembrane helix</keyword>
<keyword evidence="4" id="KW-0812">Transmembrane</keyword>
<name>X1NXY1_9ZZZZ</name>
<organism evidence="6">
    <name type="scientific">marine sediment metagenome</name>
    <dbReference type="NCBI Taxonomy" id="412755"/>
    <lineage>
        <taxon>unclassified sequences</taxon>
        <taxon>metagenomes</taxon>
        <taxon>ecological metagenomes</taxon>
    </lineage>
</organism>
<evidence type="ECO:0000256" key="1">
    <source>
        <dbReference type="ARBA" id="ARBA00001931"/>
    </source>
</evidence>
<proteinExistence type="inferred from homology"/>
<dbReference type="PANTHER" id="PTHR32303">
    <property type="entry name" value="QUINOPROTEIN ALCOHOL DEHYDROGENASE (CYTOCHROME C)"/>
    <property type="match status" value="1"/>
</dbReference>
<dbReference type="InterPro" id="IPR018391">
    <property type="entry name" value="PQQ_b-propeller_rpt"/>
</dbReference>
<protein>
    <recommendedName>
        <fullName evidence="5">Pyrrolo-quinoline quinone repeat domain-containing protein</fullName>
    </recommendedName>
</protein>
<evidence type="ECO:0000256" key="3">
    <source>
        <dbReference type="ARBA" id="ARBA00023002"/>
    </source>
</evidence>
<keyword evidence="3" id="KW-0560">Oxidoreductase</keyword>
<dbReference type="SUPFAM" id="SSF50998">
    <property type="entry name" value="Quinoprotein alcohol dehydrogenase-like"/>
    <property type="match status" value="1"/>
</dbReference>
<evidence type="ECO:0000313" key="6">
    <source>
        <dbReference type="EMBL" id="GAI35066.1"/>
    </source>
</evidence>
<feature type="transmembrane region" description="Helical" evidence="4">
    <location>
        <begin position="59"/>
        <end position="83"/>
    </location>
</feature>
<dbReference type="GO" id="GO:0016491">
    <property type="term" value="F:oxidoreductase activity"/>
    <property type="evidence" value="ECO:0007669"/>
    <property type="project" value="UniProtKB-KW"/>
</dbReference>
<evidence type="ECO:0000256" key="4">
    <source>
        <dbReference type="SAM" id="Phobius"/>
    </source>
</evidence>
<evidence type="ECO:0000256" key="2">
    <source>
        <dbReference type="ARBA" id="ARBA00008156"/>
    </source>
</evidence>
<dbReference type="InterPro" id="IPR015943">
    <property type="entry name" value="WD40/YVTN_repeat-like_dom_sf"/>
</dbReference>
<dbReference type="AlphaFoldDB" id="X1NXY1"/>
<comment type="cofactor">
    <cofactor evidence="1">
        <name>pyrroloquinoline quinone</name>
        <dbReference type="ChEBI" id="CHEBI:58442"/>
    </cofactor>
</comment>
<comment type="caution">
    <text evidence="6">The sequence shown here is derived from an EMBL/GenBank/DDBJ whole genome shotgun (WGS) entry which is preliminary data.</text>
</comment>
<feature type="non-terminal residue" evidence="6">
    <location>
        <position position="218"/>
    </location>
</feature>
<accession>X1NXY1</accession>
<dbReference type="InterPro" id="IPR002372">
    <property type="entry name" value="PQQ_rpt_dom"/>
</dbReference>
<gene>
    <name evidence="6" type="ORF">S06H3_41982</name>
</gene>
<dbReference type="EMBL" id="BARV01025921">
    <property type="protein sequence ID" value="GAI35066.1"/>
    <property type="molecule type" value="Genomic_DNA"/>
</dbReference>
<evidence type="ECO:0000259" key="5">
    <source>
        <dbReference type="Pfam" id="PF13360"/>
    </source>
</evidence>
<sequence>MGSASQSESWTICPVCHKPNPVGTEFCKHCWGAILHSRSLVLTAQEYERWLVRFRLKKLARVMAISLTALIVLASIVYAGLYYNTDIVFNPPQGVNSDSSQGEWAMFRHDLSHSSTTGSSSILPQGTLKWVFPTDGAIHSSPAVANGIVYIGSRDFKLYALDAATGAKRWEYKTGSWIESSPSIVNDVVYFGSNDGKLYALDAHNGEKLWDFKTKYPI</sequence>
<comment type="similarity">
    <text evidence="2">Belongs to the bacterial PQQ dehydrogenase family.</text>
</comment>
<feature type="domain" description="Pyrrolo-quinoline quinone repeat" evidence="5">
    <location>
        <begin position="125"/>
        <end position="213"/>
    </location>
</feature>
<dbReference type="InterPro" id="IPR011047">
    <property type="entry name" value="Quinoprotein_ADH-like_sf"/>
</dbReference>
<keyword evidence="4" id="KW-0472">Membrane</keyword>
<dbReference type="PANTHER" id="PTHR32303:SF10">
    <property type="entry name" value="OUTER MEMBRANE PROTEIN ASSEMBLY FACTOR BAMB"/>
    <property type="match status" value="1"/>
</dbReference>
<dbReference type="SMART" id="SM00564">
    <property type="entry name" value="PQQ"/>
    <property type="match status" value="2"/>
</dbReference>